<reference evidence="6 7" key="3">
    <citation type="submission" date="2019-11" db="EMBL/GenBank/DDBJ databases">
        <title>A de novo genome assembly of a pear dwarfing rootstock.</title>
        <authorList>
            <person name="Wang F."/>
            <person name="Wang J."/>
            <person name="Li S."/>
            <person name="Zhang Y."/>
            <person name="Fang M."/>
            <person name="Ma L."/>
            <person name="Zhao Y."/>
            <person name="Jiang S."/>
        </authorList>
    </citation>
    <scope>NUCLEOTIDE SEQUENCE [LARGE SCALE GENOMIC DNA]</scope>
    <source>
        <strain evidence="6">S2</strain>
        <tissue evidence="6">Leaf</tissue>
    </source>
</reference>
<comment type="catalytic activity">
    <reaction evidence="4">
        <text>RX + glutathione = an S-substituted glutathione + a halide anion + H(+)</text>
        <dbReference type="Rhea" id="RHEA:16437"/>
        <dbReference type="ChEBI" id="CHEBI:15378"/>
        <dbReference type="ChEBI" id="CHEBI:16042"/>
        <dbReference type="ChEBI" id="CHEBI:17792"/>
        <dbReference type="ChEBI" id="CHEBI:57925"/>
        <dbReference type="ChEBI" id="CHEBI:90779"/>
        <dbReference type="EC" id="2.5.1.18"/>
    </reaction>
</comment>
<evidence type="ECO:0000256" key="4">
    <source>
        <dbReference type="ARBA" id="ARBA00047960"/>
    </source>
</evidence>
<name>A0A5N5HLW8_9ROSA</name>
<dbReference type="InterPro" id="IPR036249">
    <property type="entry name" value="Thioredoxin-like_sf"/>
</dbReference>
<organism evidence="6 7">
    <name type="scientific">Pyrus ussuriensis x Pyrus communis</name>
    <dbReference type="NCBI Taxonomy" id="2448454"/>
    <lineage>
        <taxon>Eukaryota</taxon>
        <taxon>Viridiplantae</taxon>
        <taxon>Streptophyta</taxon>
        <taxon>Embryophyta</taxon>
        <taxon>Tracheophyta</taxon>
        <taxon>Spermatophyta</taxon>
        <taxon>Magnoliopsida</taxon>
        <taxon>eudicotyledons</taxon>
        <taxon>Gunneridae</taxon>
        <taxon>Pentapetalae</taxon>
        <taxon>rosids</taxon>
        <taxon>fabids</taxon>
        <taxon>Rosales</taxon>
        <taxon>Rosaceae</taxon>
        <taxon>Amygdaloideae</taxon>
        <taxon>Maleae</taxon>
        <taxon>Pyrus</taxon>
    </lineage>
</organism>
<dbReference type="Pfam" id="PF13409">
    <property type="entry name" value="GST_N_2"/>
    <property type="match status" value="1"/>
</dbReference>
<dbReference type="PANTHER" id="PTHR44420">
    <property type="entry name" value="GLUTATHIONE S-TRANSFERASE DHAR2-RELATED"/>
    <property type="match status" value="1"/>
</dbReference>
<evidence type="ECO:0000256" key="2">
    <source>
        <dbReference type="ARBA" id="ARBA00022679"/>
    </source>
</evidence>
<dbReference type="CDD" id="cd00570">
    <property type="entry name" value="GST_N_family"/>
    <property type="match status" value="1"/>
</dbReference>
<dbReference type="InterPro" id="IPR004045">
    <property type="entry name" value="Glutathione_S-Trfase_N"/>
</dbReference>
<keyword evidence="2 6" id="KW-0808">Transferase</keyword>
<dbReference type="Proteomes" id="UP000327157">
    <property type="component" value="Chromosome 2"/>
</dbReference>
<evidence type="ECO:0000256" key="3">
    <source>
        <dbReference type="ARBA" id="ARBA00024194"/>
    </source>
</evidence>
<dbReference type="AlphaFoldDB" id="A0A5N5HLW8"/>
<dbReference type="GO" id="GO:0004364">
    <property type="term" value="F:glutathione transferase activity"/>
    <property type="evidence" value="ECO:0007669"/>
    <property type="project" value="UniProtKB-EC"/>
</dbReference>
<reference evidence="7" key="2">
    <citation type="submission" date="2019-10" db="EMBL/GenBank/DDBJ databases">
        <title>A de novo genome assembly of a pear dwarfing rootstock.</title>
        <authorList>
            <person name="Wang F."/>
            <person name="Wang J."/>
            <person name="Li S."/>
            <person name="Zhang Y."/>
            <person name="Fang M."/>
            <person name="Ma L."/>
            <person name="Zhao Y."/>
            <person name="Jiang S."/>
        </authorList>
    </citation>
    <scope>NUCLEOTIDE SEQUENCE [LARGE SCALE GENOMIC DNA]</scope>
</reference>
<dbReference type="GO" id="GO:0045174">
    <property type="term" value="F:glutathione dehydrogenase (ascorbate) activity"/>
    <property type="evidence" value="ECO:0007669"/>
    <property type="project" value="InterPro"/>
</dbReference>
<protein>
    <recommendedName>
        <fullName evidence="1">glutathione transferase</fullName>
        <ecNumber evidence="1">2.5.1.18</ecNumber>
    </recommendedName>
</protein>
<evidence type="ECO:0000313" key="7">
    <source>
        <dbReference type="Proteomes" id="UP000327157"/>
    </source>
</evidence>
<comment type="similarity">
    <text evidence="3">Belongs to the GST superfamily. DHAR family.</text>
</comment>
<evidence type="ECO:0000256" key="1">
    <source>
        <dbReference type="ARBA" id="ARBA00012452"/>
    </source>
</evidence>
<dbReference type="EC" id="2.5.1.18" evidence="1"/>
<dbReference type="EMBL" id="SMOL01000157">
    <property type="protein sequence ID" value="KAB2627201.1"/>
    <property type="molecule type" value="Genomic_DNA"/>
</dbReference>
<dbReference type="PROSITE" id="PS50404">
    <property type="entry name" value="GST_NTER"/>
    <property type="match status" value="1"/>
</dbReference>
<evidence type="ECO:0000313" key="6">
    <source>
        <dbReference type="EMBL" id="KAB2627201.1"/>
    </source>
</evidence>
<proteinExistence type="inferred from homology"/>
<sequence length="141" mass="16535">MALEVAVKAAFGAPHLLGDCTQRVLLTLEEKKVPYKLHLINLSDKPSRLRMNPEGKVPVVKFDDKWVANSDVIVGIIEEKYPERPLKTCFYHEQVYIFIKNNLRNTWKCFSKFSITQKHAQVKKFRFFHLSHFCKNIFLIL</sequence>
<evidence type="ECO:0000259" key="5">
    <source>
        <dbReference type="PROSITE" id="PS50404"/>
    </source>
</evidence>
<dbReference type="SUPFAM" id="SSF52833">
    <property type="entry name" value="Thioredoxin-like"/>
    <property type="match status" value="1"/>
</dbReference>
<keyword evidence="7" id="KW-1185">Reference proteome</keyword>
<feature type="domain" description="GST N-terminal" evidence="5">
    <location>
        <begin position="8"/>
        <end position="85"/>
    </location>
</feature>
<dbReference type="OrthoDB" id="1935530at2759"/>
<accession>A0A5N5HLW8</accession>
<comment type="caution">
    <text evidence="6">The sequence shown here is derived from an EMBL/GenBank/DDBJ whole genome shotgun (WGS) entry which is preliminary data.</text>
</comment>
<dbReference type="InterPro" id="IPR044627">
    <property type="entry name" value="DHAR1/2/3/4"/>
</dbReference>
<dbReference type="Gene3D" id="3.40.30.10">
    <property type="entry name" value="Glutaredoxin"/>
    <property type="match status" value="1"/>
</dbReference>
<reference evidence="6 7" key="1">
    <citation type="submission" date="2019-09" db="EMBL/GenBank/DDBJ databases">
        <authorList>
            <person name="Ou C."/>
        </authorList>
    </citation>
    <scope>NUCLEOTIDE SEQUENCE [LARGE SCALE GENOMIC DNA]</scope>
    <source>
        <strain evidence="6">S2</strain>
        <tissue evidence="6">Leaf</tissue>
    </source>
</reference>
<dbReference type="GO" id="GO:0033355">
    <property type="term" value="P:ascorbate glutathione cycle"/>
    <property type="evidence" value="ECO:0007669"/>
    <property type="project" value="InterPro"/>
</dbReference>
<gene>
    <name evidence="6" type="ORF">D8674_020819</name>
</gene>
<dbReference type="PANTHER" id="PTHR44420:SF2">
    <property type="entry name" value="GLUTATHIONE S-TRANSFERASE DHAR2-RELATED"/>
    <property type="match status" value="1"/>
</dbReference>